<reference evidence="2" key="1">
    <citation type="submission" date="2023-03" db="EMBL/GenBank/DDBJ databases">
        <title>Massive genome expansion in bonnet fungi (Mycena s.s.) driven by repeated elements and novel gene families across ecological guilds.</title>
        <authorList>
            <consortium name="Lawrence Berkeley National Laboratory"/>
            <person name="Harder C.B."/>
            <person name="Miyauchi S."/>
            <person name="Viragh M."/>
            <person name="Kuo A."/>
            <person name="Thoen E."/>
            <person name="Andreopoulos B."/>
            <person name="Lu D."/>
            <person name="Skrede I."/>
            <person name="Drula E."/>
            <person name="Henrissat B."/>
            <person name="Morin E."/>
            <person name="Kohler A."/>
            <person name="Barry K."/>
            <person name="LaButti K."/>
            <person name="Morin E."/>
            <person name="Salamov A."/>
            <person name="Lipzen A."/>
            <person name="Mereny Z."/>
            <person name="Hegedus B."/>
            <person name="Baldrian P."/>
            <person name="Stursova M."/>
            <person name="Weitz H."/>
            <person name="Taylor A."/>
            <person name="Grigoriev I.V."/>
            <person name="Nagy L.G."/>
            <person name="Martin F."/>
            <person name="Kauserud H."/>
        </authorList>
    </citation>
    <scope>NUCLEOTIDE SEQUENCE</scope>
    <source>
        <strain evidence="2">CBHHK067</strain>
    </source>
</reference>
<sequence>MSHPGRRIVYANPDARTTRSTPALLPKNCATSGNAGASAPQSAVRPAPWAVEATKDVTVPAAATTFSAARVSAVGSAKLRNVFRKTPETPCIAAVMLDADERLSIDLFLSVTNTSMETYNAVRDAILRCHPDDNILSYHSVKKLVSVLSGVFYVTRDMCVNTCIAYTGPFHSLSTCPYCAEPRYYPKRPATKIPRKQFNTILIGPQLQALRRSPEGAAEMRYREQLTRDVLEDLDDNDDVKSLPYTDFFHGNDYVDAVRAGKIKAHDNVLMISVDGAQLYRNKASDSWIATWLILDRSPGTRYKKKAILLIFIYTGLYHLAALQREGLKVWDAIEKKVLDTNPFLALATADGPGMACLNGCVGHHGKRACRLYCRLIGRHKVGGSHYYPVRFKPDQYTVSGCDHEDVHLGPLLDGFDSEEASTRYKANVNYVGAAPNKSQYEKHCLETGISKPTIFSGLPSQHMLGVPDCFGLDFMHAPALNLTDLLPSLWRGTFDNEKSDDKKAWPWAVLTGDVWKRHGQAVADLTRYIPGSFGRPPRNPAEKINSGYKAWEFLLYFFGAGPALLYGVLPLKYWTNYCKVVRGIRILLQEKIFPKELLESHQKLSQFSDEFEHIYVQRRADRIHFVRPIIHTLSHMPGETARKGPGNIYSQWALERTIGNLGEEIKQHSNPYANLSERAIRRCQVNALKAVIPDLEPDEIRAPRGSIDIGEGYILLKAQDSCRRPIRPCEEEAIRVYIENEFGFDTAKNWVPLVVRWARARLPDGETIRSLWKEEHMAELRTARHVKVLFYMILEVDEEERYLAVASFFGEPEPHLLNISSGTYWSAQHARESDVRAIEITSITALVTMAPDHQYRLYRADGSEHDRWYLMEKPGGKVSSCTSPDEDMEG</sequence>
<name>A0AAD7DHI8_MYCRO</name>
<dbReference type="AlphaFoldDB" id="A0AAD7DHI8"/>
<gene>
    <name evidence="2" type="ORF">B0H17DRAFT_1169055</name>
</gene>
<evidence type="ECO:0000256" key="1">
    <source>
        <dbReference type="SAM" id="MobiDB-lite"/>
    </source>
</evidence>
<evidence type="ECO:0000313" key="3">
    <source>
        <dbReference type="Proteomes" id="UP001221757"/>
    </source>
</evidence>
<evidence type="ECO:0000313" key="2">
    <source>
        <dbReference type="EMBL" id="KAJ7691750.1"/>
    </source>
</evidence>
<organism evidence="2 3">
    <name type="scientific">Mycena rosella</name>
    <name type="common">Pink bonnet</name>
    <name type="synonym">Agaricus rosellus</name>
    <dbReference type="NCBI Taxonomy" id="1033263"/>
    <lineage>
        <taxon>Eukaryota</taxon>
        <taxon>Fungi</taxon>
        <taxon>Dikarya</taxon>
        <taxon>Basidiomycota</taxon>
        <taxon>Agaricomycotina</taxon>
        <taxon>Agaricomycetes</taxon>
        <taxon>Agaricomycetidae</taxon>
        <taxon>Agaricales</taxon>
        <taxon>Marasmiineae</taxon>
        <taxon>Mycenaceae</taxon>
        <taxon>Mycena</taxon>
    </lineage>
</organism>
<comment type="caution">
    <text evidence="2">The sequence shown here is derived from an EMBL/GenBank/DDBJ whole genome shotgun (WGS) entry which is preliminary data.</text>
</comment>
<dbReference type="EMBL" id="JARKIE010000056">
    <property type="protein sequence ID" value="KAJ7691750.1"/>
    <property type="molecule type" value="Genomic_DNA"/>
</dbReference>
<dbReference type="Proteomes" id="UP001221757">
    <property type="component" value="Unassembled WGS sequence"/>
</dbReference>
<feature type="region of interest" description="Disordered" evidence="1">
    <location>
        <begin position="1"/>
        <end position="24"/>
    </location>
</feature>
<protein>
    <submittedName>
        <fullName evidence="2">Uncharacterized protein</fullName>
    </submittedName>
</protein>
<keyword evidence="3" id="KW-1185">Reference proteome</keyword>
<accession>A0AAD7DHI8</accession>
<proteinExistence type="predicted"/>